<dbReference type="KEGG" id="lsj:LSJ_3003"/>
<evidence type="ECO:0000313" key="2">
    <source>
        <dbReference type="EMBL" id="AIR11623.1"/>
    </source>
</evidence>
<gene>
    <name evidence="2" type="ORF">LSJ_3003</name>
</gene>
<evidence type="ECO:0000259" key="1">
    <source>
        <dbReference type="Pfam" id="PF13240"/>
    </source>
</evidence>
<dbReference type="Pfam" id="PF13240">
    <property type="entry name" value="Zn_Ribbon_1"/>
    <property type="match status" value="1"/>
</dbReference>
<organism evidence="2 3">
    <name type="scientific">Ligilactobacillus salivarius</name>
    <dbReference type="NCBI Taxonomy" id="1624"/>
    <lineage>
        <taxon>Bacteria</taxon>
        <taxon>Bacillati</taxon>
        <taxon>Bacillota</taxon>
        <taxon>Bacilli</taxon>
        <taxon>Lactobacillales</taxon>
        <taxon>Lactobacillaceae</taxon>
        <taxon>Ligilactobacillus</taxon>
    </lineage>
</organism>
<geneLocation type="plasmid" evidence="2 3">
    <name>pMP1046B</name>
</geneLocation>
<dbReference type="EMBL" id="CP007648">
    <property type="protein sequence ID" value="AIR11623.1"/>
    <property type="molecule type" value="Genomic_DNA"/>
</dbReference>
<proteinExistence type="predicted"/>
<dbReference type="InterPro" id="IPR026870">
    <property type="entry name" value="Zinc_ribbon_dom"/>
</dbReference>
<evidence type="ECO:0000313" key="3">
    <source>
        <dbReference type="Proteomes" id="UP000029488"/>
    </source>
</evidence>
<name>A0A089QIF9_9LACO</name>
<keyword evidence="2" id="KW-0614">Plasmid</keyword>
<dbReference type="AlphaFoldDB" id="A0A089QIF9"/>
<reference evidence="2 3" key="1">
    <citation type="journal article" date="2014" name="BMC Genomics">
        <title>Unusual genome complexity in Lactobacillus salivarius JCM1046.</title>
        <authorList>
            <person name="Raftis E.J."/>
            <person name="Forde B.M."/>
            <person name="Claesson M.J."/>
            <person name="O'Toole P.W."/>
        </authorList>
    </citation>
    <scope>NUCLEOTIDE SEQUENCE [LARGE SCALE GENOMIC DNA]</scope>
    <source>
        <strain evidence="2 3">JCM1046</strain>
        <plasmid evidence="2 3">pMP1046B</plasmid>
    </source>
</reference>
<accession>A0A089QIF9</accession>
<feature type="domain" description="Zinc-ribbon" evidence="1">
    <location>
        <begin position="8"/>
        <end position="28"/>
    </location>
</feature>
<sequence length="121" mass="13929">MEVNNMICPKCNNENSDKAMYCMYCANKIGRTYNVEDNVEKIESIVAANNDKPKSKGKKAKNPNQAVNIKMSEDLKYDLEIFKAMMSIKFDYAAISYLLQDWAERLDPSERAVYDALRARQ</sequence>
<dbReference type="Proteomes" id="UP000029488">
    <property type="component" value="Plasmid pMP1046B"/>
</dbReference>
<protein>
    <recommendedName>
        <fullName evidence="1">Zinc-ribbon domain-containing protein</fullName>
    </recommendedName>
</protein>